<feature type="transmembrane region" description="Helical" evidence="1">
    <location>
        <begin position="500"/>
        <end position="519"/>
    </location>
</feature>
<protein>
    <submittedName>
        <fullName evidence="2">Exporter of polyketide antibiotics</fullName>
    </submittedName>
</protein>
<name>A0A6F8YDY0_9ACTN</name>
<feature type="transmembrane region" description="Helical" evidence="1">
    <location>
        <begin position="234"/>
        <end position="254"/>
    </location>
</feature>
<feature type="transmembrane region" description="Helical" evidence="1">
    <location>
        <begin position="292"/>
        <end position="316"/>
    </location>
</feature>
<feature type="transmembrane region" description="Helical" evidence="1">
    <location>
        <begin position="190"/>
        <end position="206"/>
    </location>
</feature>
<reference evidence="2 3" key="1">
    <citation type="submission" date="2020-03" db="EMBL/GenBank/DDBJ databases">
        <title>Whole genome shotgun sequence of Phytohabitans suffuscus NBRC 105367.</title>
        <authorList>
            <person name="Komaki H."/>
            <person name="Tamura T."/>
        </authorList>
    </citation>
    <scope>NUCLEOTIDE SEQUENCE [LARGE SCALE GENOMIC DNA]</scope>
    <source>
        <strain evidence="2 3">NBRC 105367</strain>
    </source>
</reference>
<feature type="transmembrane region" description="Helical" evidence="1">
    <location>
        <begin position="455"/>
        <end position="475"/>
    </location>
</feature>
<feature type="transmembrane region" description="Helical" evidence="1">
    <location>
        <begin position="120"/>
        <end position="142"/>
    </location>
</feature>
<dbReference type="EMBL" id="AP022871">
    <property type="protein sequence ID" value="BCB84233.1"/>
    <property type="molecule type" value="Genomic_DNA"/>
</dbReference>
<dbReference type="KEGG" id="psuu:Psuf_015460"/>
<feature type="transmembrane region" description="Helical" evidence="1">
    <location>
        <begin position="77"/>
        <end position="100"/>
    </location>
</feature>
<feature type="transmembrane region" description="Helical" evidence="1">
    <location>
        <begin position="154"/>
        <end position="178"/>
    </location>
</feature>
<dbReference type="AlphaFoldDB" id="A0A6F8YDY0"/>
<sequence length="527" mass="53984">MSFTRLLIRRHRATLSAWLLVLTGLCGGTVSSYQNTYATEQQRRTAVALAQEDRVSTLLYGRLPDPGNAAQMFTWELGAILSILTAVMAVLVTVAVTRAAEDDGTIELVRGCGVAHRRPLHSALALLTGVALVLGVGCGAAVGLGGGHVEGVTWAGAIVFGATTAATFLVVSALTAVLAQVAATAGQARMLGLTAVGASFAVRAFGDAGQLDALSRLSPLGLRAAAEPFSADRWWAVGLAVLAGVALAALAQLLSDRREFGAGLVRRRDSRDSRLRLRTPVGLATRIGRSSLLAWTVAVAAVGALLSSMGAGTVRQSQTGDLGGFLGSQLGTGDPAAAYLAYCNTVVGILVCAYAVLSVLAAQHNERGGLTDLVLAVGVRRWAPLAAQTLVTAAGCAVILVVTGTLSALIAPMVIDGNQVAVRAFSYAVGQWPAAVATAGCATLLTGVSARLAGLAWVPFAASTLFALLGNLLGIPHRIQDLGFLRHVPDVAGPNPRAEALLVLVALGLVLSFLGAVATTRRDIATD</sequence>
<proteinExistence type="predicted"/>
<keyword evidence="1" id="KW-1133">Transmembrane helix</keyword>
<evidence type="ECO:0000313" key="3">
    <source>
        <dbReference type="Proteomes" id="UP000503011"/>
    </source>
</evidence>
<feature type="transmembrane region" description="Helical" evidence="1">
    <location>
        <begin position="427"/>
        <end position="448"/>
    </location>
</feature>
<feature type="transmembrane region" description="Helical" evidence="1">
    <location>
        <begin position="390"/>
        <end position="415"/>
    </location>
</feature>
<feature type="transmembrane region" description="Helical" evidence="1">
    <location>
        <begin position="336"/>
        <end position="357"/>
    </location>
</feature>
<reference evidence="2 3" key="2">
    <citation type="submission" date="2020-03" db="EMBL/GenBank/DDBJ databases">
        <authorList>
            <person name="Ichikawa N."/>
            <person name="Kimura A."/>
            <person name="Kitahashi Y."/>
            <person name="Uohara A."/>
        </authorList>
    </citation>
    <scope>NUCLEOTIDE SEQUENCE [LARGE SCALE GENOMIC DNA]</scope>
    <source>
        <strain evidence="2 3">NBRC 105367</strain>
    </source>
</reference>
<evidence type="ECO:0000256" key="1">
    <source>
        <dbReference type="SAM" id="Phobius"/>
    </source>
</evidence>
<keyword evidence="3" id="KW-1185">Reference proteome</keyword>
<evidence type="ECO:0000313" key="2">
    <source>
        <dbReference type="EMBL" id="BCB84233.1"/>
    </source>
</evidence>
<accession>A0A6F8YDY0</accession>
<gene>
    <name evidence="2" type="ORF">Psuf_015460</name>
</gene>
<keyword evidence="1" id="KW-0812">Transmembrane</keyword>
<dbReference type="RefSeq" id="WP_173155325.1">
    <property type="nucleotide sequence ID" value="NZ_AP022871.1"/>
</dbReference>
<organism evidence="2 3">
    <name type="scientific">Phytohabitans suffuscus</name>
    <dbReference type="NCBI Taxonomy" id="624315"/>
    <lineage>
        <taxon>Bacteria</taxon>
        <taxon>Bacillati</taxon>
        <taxon>Actinomycetota</taxon>
        <taxon>Actinomycetes</taxon>
        <taxon>Micromonosporales</taxon>
        <taxon>Micromonosporaceae</taxon>
    </lineage>
</organism>
<keyword evidence="1" id="KW-0472">Membrane</keyword>
<dbReference type="Proteomes" id="UP000503011">
    <property type="component" value="Chromosome"/>
</dbReference>